<comment type="caution">
    <text evidence="3">The sequence shown here is derived from an EMBL/GenBank/DDBJ whole genome shotgun (WGS) entry which is preliminary data.</text>
</comment>
<proteinExistence type="predicted"/>
<sequence>MQQRAPRASDEAIGDLIDHAVDLTVRFLSDRADLTASAAFALNRLHREGPLRLTTLASREGISQPSMTQLIQRLERHDLVAKIPDPHDGRVAMVGITDEGVALIDARLGKRRERLDRLLALADDEDYDALVLASRVALPVLRRLIATAEAQPGCTDPPGPAEAPTDDRGERP</sequence>
<dbReference type="InterPro" id="IPR036388">
    <property type="entry name" value="WH-like_DNA-bd_sf"/>
</dbReference>
<protein>
    <recommendedName>
        <fullName evidence="2">HTH marR-type domain-containing protein</fullName>
    </recommendedName>
</protein>
<dbReference type="Gene3D" id="1.10.10.10">
    <property type="entry name" value="Winged helix-like DNA-binding domain superfamily/Winged helix DNA-binding domain"/>
    <property type="match status" value="1"/>
</dbReference>
<dbReference type="PANTHER" id="PTHR39515">
    <property type="entry name" value="CONSERVED PROTEIN"/>
    <property type="match status" value="1"/>
</dbReference>
<evidence type="ECO:0000313" key="4">
    <source>
        <dbReference type="Proteomes" id="UP000178953"/>
    </source>
</evidence>
<evidence type="ECO:0000313" key="3">
    <source>
        <dbReference type="EMBL" id="OFJ53880.1"/>
    </source>
</evidence>
<feature type="domain" description="HTH marR-type" evidence="2">
    <location>
        <begin position="1"/>
        <end position="146"/>
    </location>
</feature>
<dbReference type="InterPro" id="IPR036390">
    <property type="entry name" value="WH_DNA-bd_sf"/>
</dbReference>
<dbReference type="PANTHER" id="PTHR39515:SF2">
    <property type="entry name" value="HTH-TYPE TRANSCRIPTIONAL REGULATOR RV0880"/>
    <property type="match status" value="1"/>
</dbReference>
<gene>
    <name evidence="3" type="ORF">BEL07_10105</name>
</gene>
<dbReference type="PROSITE" id="PS50995">
    <property type="entry name" value="HTH_MARR_2"/>
    <property type="match status" value="1"/>
</dbReference>
<name>A0A1E8Q734_9MYCO</name>
<evidence type="ECO:0000256" key="1">
    <source>
        <dbReference type="SAM" id="MobiDB-lite"/>
    </source>
</evidence>
<dbReference type="Proteomes" id="UP000178953">
    <property type="component" value="Unassembled WGS sequence"/>
</dbReference>
<accession>A0A1E8Q734</accession>
<organism evidence="3 4">
    <name type="scientific">Mycolicibacterium grossiae</name>
    <dbReference type="NCBI Taxonomy" id="1552759"/>
    <lineage>
        <taxon>Bacteria</taxon>
        <taxon>Bacillati</taxon>
        <taxon>Actinomycetota</taxon>
        <taxon>Actinomycetes</taxon>
        <taxon>Mycobacteriales</taxon>
        <taxon>Mycobacteriaceae</taxon>
        <taxon>Mycolicibacterium</taxon>
    </lineage>
</organism>
<dbReference type="RefSeq" id="WP_070352965.1">
    <property type="nucleotide sequence ID" value="NZ_CP043474.1"/>
</dbReference>
<dbReference type="SUPFAM" id="SSF46785">
    <property type="entry name" value="Winged helix' DNA-binding domain"/>
    <property type="match status" value="1"/>
</dbReference>
<dbReference type="SMART" id="SM00347">
    <property type="entry name" value="HTH_MARR"/>
    <property type="match status" value="1"/>
</dbReference>
<reference evidence="3 4" key="1">
    <citation type="submission" date="2016-09" db="EMBL/GenBank/DDBJ databases">
        <title>genome sequence of Mycobacterium sp. 739 SCH.</title>
        <authorList>
            <person name="Greninger A.L."/>
            <person name="Qin X."/>
            <person name="Jerome K."/>
            <person name="Vora S."/>
            <person name="Quinn K."/>
        </authorList>
    </citation>
    <scope>NUCLEOTIDE SEQUENCE [LARGE SCALE GENOMIC DNA]</scope>
    <source>
        <strain evidence="3 4">SCH</strain>
    </source>
</reference>
<dbReference type="InterPro" id="IPR052526">
    <property type="entry name" value="HTH-type_Bedaq_tolerance"/>
</dbReference>
<dbReference type="InterPro" id="IPR000835">
    <property type="entry name" value="HTH_MarR-typ"/>
</dbReference>
<dbReference type="EMBL" id="MCHX01000019">
    <property type="protein sequence ID" value="OFJ53880.1"/>
    <property type="molecule type" value="Genomic_DNA"/>
</dbReference>
<dbReference type="AlphaFoldDB" id="A0A1E8Q734"/>
<evidence type="ECO:0000259" key="2">
    <source>
        <dbReference type="PROSITE" id="PS50995"/>
    </source>
</evidence>
<keyword evidence="4" id="KW-1185">Reference proteome</keyword>
<feature type="region of interest" description="Disordered" evidence="1">
    <location>
        <begin position="148"/>
        <end position="172"/>
    </location>
</feature>
<dbReference type="GO" id="GO:0003700">
    <property type="term" value="F:DNA-binding transcription factor activity"/>
    <property type="evidence" value="ECO:0007669"/>
    <property type="project" value="InterPro"/>
</dbReference>
<dbReference type="Pfam" id="PF01047">
    <property type="entry name" value="MarR"/>
    <property type="match status" value="1"/>
</dbReference>